<reference evidence="1 2" key="1">
    <citation type="journal article" date="2018" name="Nat. Biotechnol.">
        <title>A standardized bacterial taxonomy based on genome phylogeny substantially revises the tree of life.</title>
        <authorList>
            <person name="Parks D.H."/>
            <person name="Chuvochina M."/>
            <person name="Waite D.W."/>
            <person name="Rinke C."/>
            <person name="Skarshewski A."/>
            <person name="Chaumeil P.A."/>
            <person name="Hugenholtz P."/>
        </authorList>
    </citation>
    <scope>NUCLEOTIDE SEQUENCE [LARGE SCALE GENOMIC DNA]</scope>
    <source>
        <strain evidence="1">UBA8557</strain>
    </source>
</reference>
<accession>A0A3B9L0V6</accession>
<feature type="non-terminal residue" evidence="1">
    <location>
        <position position="39"/>
    </location>
</feature>
<dbReference type="Proteomes" id="UP000259173">
    <property type="component" value="Unassembled WGS sequence"/>
</dbReference>
<organism evidence="1 2">
    <name type="scientific">Hyphomonas atlantica</name>
    <dbReference type="NCBI Taxonomy" id="1280948"/>
    <lineage>
        <taxon>Bacteria</taxon>
        <taxon>Pseudomonadati</taxon>
        <taxon>Pseudomonadota</taxon>
        <taxon>Alphaproteobacteria</taxon>
        <taxon>Hyphomonadales</taxon>
        <taxon>Hyphomonadaceae</taxon>
        <taxon>Hyphomonas</taxon>
    </lineage>
</organism>
<name>A0A3B9L0V6_9PROT</name>
<evidence type="ECO:0000313" key="1">
    <source>
        <dbReference type="EMBL" id="HAE94133.1"/>
    </source>
</evidence>
<sequence length="39" mass="4510">MTKTFSLEDELAFARRLADAAWTAIRPHFRALDTVDNKM</sequence>
<dbReference type="EMBL" id="DMBR01000190">
    <property type="protein sequence ID" value="HAE94133.1"/>
    <property type="molecule type" value="Genomic_DNA"/>
</dbReference>
<protein>
    <submittedName>
        <fullName evidence="1">Histidinol-phosphatase</fullName>
    </submittedName>
</protein>
<gene>
    <name evidence="1" type="ORF">DCG65_06205</name>
</gene>
<dbReference type="AlphaFoldDB" id="A0A3B9L0V6"/>
<comment type="caution">
    <text evidence="1">The sequence shown here is derived from an EMBL/GenBank/DDBJ whole genome shotgun (WGS) entry which is preliminary data.</text>
</comment>
<proteinExistence type="predicted"/>
<evidence type="ECO:0000313" key="2">
    <source>
        <dbReference type="Proteomes" id="UP000259173"/>
    </source>
</evidence>